<keyword evidence="2" id="KW-0540">Nuclease</keyword>
<protein>
    <submittedName>
        <fullName evidence="2">HNH endonuclease</fullName>
    </submittedName>
</protein>
<gene>
    <name evidence="2" type="ORF">ABZ568_37435</name>
</gene>
<evidence type="ECO:0000313" key="2">
    <source>
        <dbReference type="EMBL" id="MEU2272020.1"/>
    </source>
</evidence>
<evidence type="ECO:0000313" key="3">
    <source>
        <dbReference type="Proteomes" id="UP001550603"/>
    </source>
</evidence>
<evidence type="ECO:0000259" key="1">
    <source>
        <dbReference type="SMART" id="SM00507"/>
    </source>
</evidence>
<dbReference type="Gene3D" id="1.10.30.50">
    <property type="match status" value="1"/>
</dbReference>
<dbReference type="EMBL" id="JBEYBN010000090">
    <property type="protein sequence ID" value="MEU2272020.1"/>
    <property type="molecule type" value="Genomic_DNA"/>
</dbReference>
<dbReference type="InterPro" id="IPR002711">
    <property type="entry name" value="HNH"/>
</dbReference>
<dbReference type="InterPro" id="IPR052892">
    <property type="entry name" value="NA-targeting_endonuclease"/>
</dbReference>
<keyword evidence="2" id="KW-0378">Hydrolase</keyword>
<feature type="domain" description="HNH nuclease" evidence="1">
    <location>
        <begin position="60"/>
        <end position="112"/>
    </location>
</feature>
<proteinExistence type="predicted"/>
<accession>A0ABV2Y7H0</accession>
<comment type="caution">
    <text evidence="2">The sequence shown here is derived from an EMBL/GenBank/DDBJ whole genome shotgun (WGS) entry which is preliminary data.</text>
</comment>
<keyword evidence="3" id="KW-1185">Reference proteome</keyword>
<name>A0ABV2Y7H0_9ACTN</name>
<sequence length="213" mass="23940">MYTSPTQARFLGVVPLVITYHVSVVRETHQTKRRHGGPALRQPGRVLLRIPTPRGPLPSWLRKAVLTSAGGWCTYCGSMGVRAEVVDHLVPLEQGGADDITNLVPACRSCNASKRERTPEQWRKSLERRHYGPPRWDEPPYPDILDYTEAGLTNLVREAQSEVLTAAHPYQERAAAKLKAYVHRLDATLRNLTPSQREEVLGSLRALIDQYDS</sequence>
<dbReference type="Pfam" id="PF01844">
    <property type="entry name" value="HNH"/>
    <property type="match status" value="1"/>
</dbReference>
<dbReference type="CDD" id="cd00085">
    <property type="entry name" value="HNHc"/>
    <property type="match status" value="1"/>
</dbReference>
<keyword evidence="2" id="KW-0255">Endonuclease</keyword>
<dbReference type="PANTHER" id="PTHR33877:SF2">
    <property type="entry name" value="OS07G0170200 PROTEIN"/>
    <property type="match status" value="1"/>
</dbReference>
<reference evidence="2 3" key="1">
    <citation type="submission" date="2024-06" db="EMBL/GenBank/DDBJ databases">
        <title>The Natural Products Discovery Center: Release of the First 8490 Sequenced Strains for Exploring Actinobacteria Biosynthetic Diversity.</title>
        <authorList>
            <person name="Kalkreuter E."/>
            <person name="Kautsar S.A."/>
            <person name="Yang D."/>
            <person name="Bader C.D."/>
            <person name="Teijaro C.N."/>
            <person name="Fluegel L."/>
            <person name="Davis C.M."/>
            <person name="Simpson J.R."/>
            <person name="Lauterbach L."/>
            <person name="Steele A.D."/>
            <person name="Gui C."/>
            <person name="Meng S."/>
            <person name="Li G."/>
            <person name="Viehrig K."/>
            <person name="Ye F."/>
            <person name="Su P."/>
            <person name="Kiefer A.F."/>
            <person name="Nichols A."/>
            <person name="Cepeda A.J."/>
            <person name="Yan W."/>
            <person name="Fan B."/>
            <person name="Jiang Y."/>
            <person name="Adhikari A."/>
            <person name="Zheng C.-J."/>
            <person name="Schuster L."/>
            <person name="Cowan T.M."/>
            <person name="Smanski M.J."/>
            <person name="Chevrette M.G."/>
            <person name="De Carvalho L.P.S."/>
            <person name="Shen B."/>
        </authorList>
    </citation>
    <scope>NUCLEOTIDE SEQUENCE [LARGE SCALE GENOMIC DNA]</scope>
    <source>
        <strain evidence="2 3">NPDC019583</strain>
    </source>
</reference>
<organism evidence="2 3">
    <name type="scientific">Streptomyces olindensis</name>
    <dbReference type="NCBI Taxonomy" id="358823"/>
    <lineage>
        <taxon>Bacteria</taxon>
        <taxon>Bacillati</taxon>
        <taxon>Actinomycetota</taxon>
        <taxon>Actinomycetes</taxon>
        <taxon>Kitasatosporales</taxon>
        <taxon>Streptomycetaceae</taxon>
        <taxon>Streptomyces</taxon>
    </lineage>
</organism>
<dbReference type="SMART" id="SM00507">
    <property type="entry name" value="HNHc"/>
    <property type="match status" value="1"/>
</dbReference>
<dbReference type="InterPro" id="IPR003615">
    <property type="entry name" value="HNH_nuc"/>
</dbReference>
<dbReference type="RefSeq" id="WP_359794089.1">
    <property type="nucleotide sequence ID" value="NZ_JBEYBN010000090.1"/>
</dbReference>
<dbReference type="Proteomes" id="UP001550603">
    <property type="component" value="Unassembled WGS sequence"/>
</dbReference>
<dbReference type="GO" id="GO:0004519">
    <property type="term" value="F:endonuclease activity"/>
    <property type="evidence" value="ECO:0007669"/>
    <property type="project" value="UniProtKB-KW"/>
</dbReference>
<dbReference type="PANTHER" id="PTHR33877">
    <property type="entry name" value="SLL1193 PROTEIN"/>
    <property type="match status" value="1"/>
</dbReference>